<feature type="transmembrane region" description="Helical" evidence="9">
    <location>
        <begin position="149"/>
        <end position="172"/>
    </location>
</feature>
<keyword evidence="6 9" id="KW-1133">Transmembrane helix</keyword>
<sequence>MSKHKGSFISLLPLILFVSLFIGTGLIAGDFNAMPITVAALIASVFAFFLYFKVPFKDKLSAYLKGAAQENIMLIVVIFLLSGAFSGIAGAMGAVDSTVNMGLTLLPGSLLLSGIFIICCFVSLSMGTSMGTVVAIAPIAIGIADQTDIGLALALATVIGGSMFGDNLSFISDTTIVATRTQGVKMIDKFKVNFWIVLPGALLTIIILYLLSADVSLNETGSYDYSFIEVLPYLAVLIIALLGVDVIIVLLSGAVFAGILGLFTGAFDVLTLVSAAGEGIAGMQEIAIITILIAGMIGLVSHYGGITYLLETIMSRIKTKKGAELGIASLVSVTDMSTANNTISIIMTGPLAKNIAEEYEVDPRKSASILDTFAAGFQGLIPYGGQMLAASGLAAGISPVEIMPYSIYPILLIVSGIVAILIGFPRKYSKREVE</sequence>
<protein>
    <submittedName>
        <fullName evidence="11">Na(+)/H(+) antiporter NhaC</fullName>
    </submittedName>
</protein>
<keyword evidence="12" id="KW-1185">Reference proteome</keyword>
<organism evidence="11 12">
    <name type="scientific">Jeotgalicoccus saudimassiliensis</name>
    <dbReference type="NCBI Taxonomy" id="1461582"/>
    <lineage>
        <taxon>Bacteria</taxon>
        <taxon>Bacillati</taxon>
        <taxon>Bacillota</taxon>
        <taxon>Bacilli</taxon>
        <taxon>Bacillales</taxon>
        <taxon>Staphylococcaceae</taxon>
        <taxon>Jeotgalicoccus</taxon>
    </lineage>
</organism>
<evidence type="ECO:0000259" key="10">
    <source>
        <dbReference type="Pfam" id="PF03553"/>
    </source>
</evidence>
<dbReference type="HOGENOM" id="CLU_043525_0_0_9"/>
<dbReference type="GO" id="GO:0005886">
    <property type="term" value="C:plasma membrane"/>
    <property type="evidence" value="ECO:0007669"/>
    <property type="project" value="UniProtKB-SubCell"/>
</dbReference>
<feature type="domain" description="Na+/H+ antiporter NhaC-like C-terminal" evidence="10">
    <location>
        <begin position="22"/>
        <end position="210"/>
    </location>
</feature>
<feature type="transmembrane region" description="Helical" evidence="9">
    <location>
        <begin position="72"/>
        <end position="95"/>
    </location>
</feature>
<keyword evidence="2" id="KW-0813">Transport</keyword>
<dbReference type="PANTHER" id="PTHR33451:SF5">
    <property type="entry name" value="NA+_H+ ANTIPORTER"/>
    <property type="match status" value="1"/>
</dbReference>
<feature type="transmembrane region" description="Helical" evidence="9">
    <location>
        <begin position="33"/>
        <end position="52"/>
    </location>
</feature>
<evidence type="ECO:0000256" key="8">
    <source>
        <dbReference type="ARBA" id="ARBA00038435"/>
    </source>
</evidence>
<dbReference type="PANTHER" id="PTHR33451">
    <property type="entry name" value="MALATE-2H(+)/NA(+)-LACTATE ANTIPORTER"/>
    <property type="match status" value="1"/>
</dbReference>
<evidence type="ECO:0000256" key="6">
    <source>
        <dbReference type="ARBA" id="ARBA00022989"/>
    </source>
</evidence>
<dbReference type="Proteomes" id="UP000044136">
    <property type="component" value="Unassembled WGS sequence"/>
</dbReference>
<dbReference type="AlphaFoldDB" id="A0A078M4H4"/>
<feature type="transmembrane region" description="Helical" evidence="9">
    <location>
        <begin position="406"/>
        <end position="424"/>
    </location>
</feature>
<evidence type="ECO:0000256" key="3">
    <source>
        <dbReference type="ARBA" id="ARBA00022449"/>
    </source>
</evidence>
<comment type="subcellular location">
    <subcellularLocation>
        <location evidence="1">Cell membrane</location>
        <topology evidence="1">Multi-pass membrane protein</topology>
    </subcellularLocation>
</comment>
<dbReference type="EMBL" id="CCSE01000001">
    <property type="protein sequence ID" value="CEA01180.1"/>
    <property type="molecule type" value="Genomic_DNA"/>
</dbReference>
<dbReference type="InterPro" id="IPR052180">
    <property type="entry name" value="NhaC_Na-H+_Antiporter"/>
</dbReference>
<evidence type="ECO:0000313" key="12">
    <source>
        <dbReference type="Proteomes" id="UP000044136"/>
    </source>
</evidence>
<dbReference type="RefSeq" id="WP_035809558.1">
    <property type="nucleotide sequence ID" value="NZ_CCSE01000001.1"/>
</dbReference>
<name>A0A078M4H4_9STAP</name>
<evidence type="ECO:0000256" key="1">
    <source>
        <dbReference type="ARBA" id="ARBA00004651"/>
    </source>
</evidence>
<feature type="domain" description="Na+/H+ antiporter NhaC-like C-terminal" evidence="10">
    <location>
        <begin position="236"/>
        <end position="424"/>
    </location>
</feature>
<proteinExistence type="inferred from homology"/>
<keyword evidence="7 9" id="KW-0472">Membrane</keyword>
<feature type="transmembrane region" description="Helical" evidence="9">
    <location>
        <begin position="192"/>
        <end position="212"/>
    </location>
</feature>
<dbReference type="Pfam" id="PF03553">
    <property type="entry name" value="Na_H_antiporter"/>
    <property type="match status" value="2"/>
</dbReference>
<dbReference type="eggNOG" id="COG1757">
    <property type="taxonomic scope" value="Bacteria"/>
</dbReference>
<dbReference type="GO" id="GO:0015297">
    <property type="term" value="F:antiporter activity"/>
    <property type="evidence" value="ECO:0007669"/>
    <property type="project" value="UniProtKB-KW"/>
</dbReference>
<keyword evidence="3" id="KW-0050">Antiport</keyword>
<keyword evidence="5 9" id="KW-0812">Transmembrane</keyword>
<comment type="similarity">
    <text evidence="8">Belongs to the NhaC Na(+)/H(+) (TC 2.A.35) antiporter family.</text>
</comment>
<feature type="transmembrane region" description="Helical" evidence="9">
    <location>
        <begin position="233"/>
        <end position="266"/>
    </location>
</feature>
<accession>A0A078M4H4</accession>
<evidence type="ECO:0000256" key="9">
    <source>
        <dbReference type="SAM" id="Phobius"/>
    </source>
</evidence>
<keyword evidence="4" id="KW-1003">Cell membrane</keyword>
<feature type="transmembrane region" description="Helical" evidence="9">
    <location>
        <begin position="380"/>
        <end position="400"/>
    </location>
</feature>
<gene>
    <name evidence="11" type="primary">nhaC_1</name>
    <name evidence="11" type="ORF">BN1048_01263</name>
</gene>
<evidence type="ECO:0000256" key="2">
    <source>
        <dbReference type="ARBA" id="ARBA00022448"/>
    </source>
</evidence>
<dbReference type="OrthoDB" id="9790605at2"/>
<feature type="transmembrane region" description="Helical" evidence="9">
    <location>
        <begin position="115"/>
        <end position="137"/>
    </location>
</feature>
<feature type="transmembrane region" description="Helical" evidence="9">
    <location>
        <begin position="286"/>
        <end position="310"/>
    </location>
</feature>
<evidence type="ECO:0000313" key="11">
    <source>
        <dbReference type="EMBL" id="CEA01180.1"/>
    </source>
</evidence>
<reference evidence="11 12" key="1">
    <citation type="submission" date="2014-07" db="EMBL/GenBank/DDBJ databases">
        <authorList>
            <person name="Urmite Genomes Urmite Genomes"/>
        </authorList>
    </citation>
    <scope>NUCLEOTIDE SEQUENCE [LARGE SCALE GENOMIC DNA]</scope>
    <source>
        <strain evidence="11 12">13MG44_air</strain>
    </source>
</reference>
<feature type="transmembrane region" description="Helical" evidence="9">
    <location>
        <begin position="7"/>
        <end position="27"/>
    </location>
</feature>
<evidence type="ECO:0000256" key="5">
    <source>
        <dbReference type="ARBA" id="ARBA00022692"/>
    </source>
</evidence>
<evidence type="ECO:0000256" key="7">
    <source>
        <dbReference type="ARBA" id="ARBA00023136"/>
    </source>
</evidence>
<evidence type="ECO:0000256" key="4">
    <source>
        <dbReference type="ARBA" id="ARBA00022475"/>
    </source>
</evidence>
<dbReference type="InterPro" id="IPR018461">
    <property type="entry name" value="Na/H_Antiport_NhaC-like_C"/>
</dbReference>